<keyword evidence="8" id="KW-0539">Nucleus</keyword>
<dbReference type="Proteomes" id="UP000009131">
    <property type="component" value="Unassembled WGS sequence"/>
</dbReference>
<evidence type="ECO:0000256" key="6">
    <source>
        <dbReference type="ARBA" id="ARBA00022490"/>
    </source>
</evidence>
<dbReference type="HOGENOM" id="CLU_031345_1_0_1"/>
<evidence type="ECO:0000313" key="9">
    <source>
        <dbReference type="EMBL" id="GAA96216.1"/>
    </source>
</evidence>
<dbReference type="UniPathway" id="UPA00988"/>
<dbReference type="PANTHER" id="PTHR12896">
    <property type="entry name" value="PAX6 NEIGHBOR PROTEIN PAXNEB"/>
    <property type="match status" value="1"/>
</dbReference>
<comment type="caution">
    <text evidence="9">The sequence shown here is derived from an EMBL/GenBank/DDBJ whole genome shotgun (WGS) entry which is preliminary data.</text>
</comment>
<evidence type="ECO:0000256" key="8">
    <source>
        <dbReference type="ARBA" id="ARBA00023242"/>
    </source>
</evidence>
<evidence type="ECO:0000256" key="1">
    <source>
        <dbReference type="ARBA" id="ARBA00004123"/>
    </source>
</evidence>
<dbReference type="PANTHER" id="PTHR12896:SF1">
    <property type="entry name" value="ELONGATOR COMPLEX PROTEIN 4"/>
    <property type="match status" value="1"/>
</dbReference>
<dbReference type="Pfam" id="PF05625">
    <property type="entry name" value="PAXNEB"/>
    <property type="match status" value="1"/>
</dbReference>
<evidence type="ECO:0000256" key="3">
    <source>
        <dbReference type="ARBA" id="ARBA00005043"/>
    </source>
</evidence>
<comment type="pathway">
    <text evidence="3">tRNA modification; 5-methoxycarbonylmethyl-2-thiouridine-tRNA biosynthesis.</text>
</comment>
<keyword evidence="10" id="KW-1185">Reference proteome</keyword>
<dbReference type="GO" id="GO:0033588">
    <property type="term" value="C:elongator holoenzyme complex"/>
    <property type="evidence" value="ECO:0007669"/>
    <property type="project" value="InterPro"/>
</dbReference>
<reference evidence="9 10" key="1">
    <citation type="journal article" date="2011" name="J. Gen. Appl. Microbiol.">
        <title>Draft genome sequencing of the enigmatic basidiomycete Mixia osmundae.</title>
        <authorList>
            <person name="Nishida H."/>
            <person name="Nagatsuka Y."/>
            <person name="Sugiyama J."/>
        </authorList>
    </citation>
    <scope>NUCLEOTIDE SEQUENCE [LARGE SCALE GENOMIC DNA]</scope>
    <source>
        <strain evidence="10">CBS 9802 / IAM 14324 / JCM 22182 / KY 12970</strain>
    </source>
</reference>
<dbReference type="eggNOG" id="KOG3949">
    <property type="taxonomic scope" value="Eukaryota"/>
</dbReference>
<dbReference type="InterPro" id="IPR027417">
    <property type="entry name" value="P-loop_NTPase"/>
</dbReference>
<dbReference type="Gene3D" id="3.40.50.300">
    <property type="entry name" value="P-loop containing nucleotide triphosphate hydrolases"/>
    <property type="match status" value="1"/>
</dbReference>
<comment type="subcellular location">
    <subcellularLocation>
        <location evidence="2">Cytoplasm</location>
    </subcellularLocation>
    <subcellularLocation>
        <location evidence="1">Nucleus</location>
    </subcellularLocation>
</comment>
<accession>G7E056</accession>
<evidence type="ECO:0000256" key="7">
    <source>
        <dbReference type="ARBA" id="ARBA00022694"/>
    </source>
</evidence>
<gene>
    <name evidence="9" type="primary">Mo02880</name>
    <name evidence="9" type="ORF">E5Q_02880</name>
</gene>
<dbReference type="GO" id="GO:0005737">
    <property type="term" value="C:cytoplasm"/>
    <property type="evidence" value="ECO:0007669"/>
    <property type="project" value="UniProtKB-SubCell"/>
</dbReference>
<dbReference type="GO" id="GO:0002098">
    <property type="term" value="P:tRNA wobble uridine modification"/>
    <property type="evidence" value="ECO:0007669"/>
    <property type="project" value="InterPro"/>
</dbReference>
<dbReference type="CDD" id="cd19494">
    <property type="entry name" value="Elp4"/>
    <property type="match status" value="1"/>
</dbReference>
<protein>
    <recommendedName>
        <fullName evidence="5">Elongator complex protein 4</fullName>
    </recommendedName>
</protein>
<evidence type="ECO:0000313" key="10">
    <source>
        <dbReference type="Proteomes" id="UP000009131"/>
    </source>
</evidence>
<reference evidence="9 10" key="2">
    <citation type="journal article" date="2012" name="Open Biol.">
        <title>Characteristics of nucleosomes and linker DNA regions on the genome of the basidiomycete Mixia osmundae revealed by mono- and dinucleosome mapping.</title>
        <authorList>
            <person name="Nishida H."/>
            <person name="Kondo S."/>
            <person name="Matsumoto T."/>
            <person name="Suzuki Y."/>
            <person name="Yoshikawa H."/>
            <person name="Taylor T.D."/>
            <person name="Sugiyama J."/>
        </authorList>
    </citation>
    <scope>NUCLEOTIDE SEQUENCE [LARGE SCALE GENOMIC DNA]</scope>
    <source>
        <strain evidence="10">CBS 9802 / IAM 14324 / JCM 22182 / KY 12970</strain>
    </source>
</reference>
<dbReference type="STRING" id="764103.G7E056"/>
<proteinExistence type="inferred from homology"/>
<dbReference type="GO" id="GO:0008023">
    <property type="term" value="C:transcription elongation factor complex"/>
    <property type="evidence" value="ECO:0007669"/>
    <property type="project" value="TreeGrafter"/>
</dbReference>
<dbReference type="FunCoup" id="G7E056">
    <property type="interactions" value="493"/>
</dbReference>
<dbReference type="AlphaFoldDB" id="G7E056"/>
<dbReference type="OrthoDB" id="289162at2759"/>
<name>G7E056_MIXOS</name>
<comment type="similarity">
    <text evidence="4">Belongs to the ELP4 family.</text>
</comment>
<dbReference type="InterPro" id="IPR008728">
    <property type="entry name" value="Elongator_complex_protein_4"/>
</dbReference>
<dbReference type="EMBL" id="BABT02000076">
    <property type="protein sequence ID" value="GAA96216.1"/>
    <property type="molecule type" value="Genomic_DNA"/>
</dbReference>
<sequence length="423" mass="45102">MSFKRRTPSAPGQVAQSALTGTKLSAYNSATLASTGVAALDDILGGGQPLGTVLLLEEDHASSYAKLLLKFYLSQGLSCKDHRLLLVSSSLGEGDAPDAIFASLMAAEDTSITSSETVTAPQLDMKIAFRYAGLKRFESGVPDSVPTTGSTDAYCSAFDLTRTRSVIQAEQQRMSHIDAASHSLEDVLSSVKEASLAAQQGQYVLRVVLQSFIGPQWNDVSATLIMRFLMELRSIVRKSPVVVVISSPTHLIDDKALTQRVRHCCDGVLGLESFIGRPDLAAAFPRYSGLLHVTTLPAVNSLVPSSTKLSVLRGLAAGSAASSGAGGLDNNLAFRLKRKRFVIETLHLDVEGGVGERQIPKAEAQPVGGGEKLKVDAEARPVASALRSKDAKRSIPRAGVRFRATEETETPPVVEAAHLHEDW</sequence>
<keyword evidence="7" id="KW-0819">tRNA processing</keyword>
<organism evidence="9 10">
    <name type="scientific">Mixia osmundae (strain CBS 9802 / IAM 14324 / JCM 22182 / KY 12970)</name>
    <dbReference type="NCBI Taxonomy" id="764103"/>
    <lineage>
        <taxon>Eukaryota</taxon>
        <taxon>Fungi</taxon>
        <taxon>Dikarya</taxon>
        <taxon>Basidiomycota</taxon>
        <taxon>Pucciniomycotina</taxon>
        <taxon>Mixiomycetes</taxon>
        <taxon>Mixiales</taxon>
        <taxon>Mixiaceae</taxon>
        <taxon>Mixia</taxon>
    </lineage>
</organism>
<evidence type="ECO:0000256" key="2">
    <source>
        <dbReference type="ARBA" id="ARBA00004496"/>
    </source>
</evidence>
<keyword evidence="6" id="KW-0963">Cytoplasm</keyword>
<evidence type="ECO:0000256" key="4">
    <source>
        <dbReference type="ARBA" id="ARBA00007573"/>
    </source>
</evidence>
<evidence type="ECO:0000256" key="5">
    <source>
        <dbReference type="ARBA" id="ARBA00020265"/>
    </source>
</evidence>
<dbReference type="InParanoid" id="G7E056"/>